<dbReference type="EMBL" id="UGPG01000001">
    <property type="protein sequence ID" value="STY45511.1"/>
    <property type="molecule type" value="Genomic_DNA"/>
</dbReference>
<organism evidence="1 2">
    <name type="scientific">Listeria grayi</name>
    <name type="common">Listeria murrayi</name>
    <dbReference type="NCBI Taxonomy" id="1641"/>
    <lineage>
        <taxon>Bacteria</taxon>
        <taxon>Bacillati</taxon>
        <taxon>Bacillota</taxon>
        <taxon>Bacilli</taxon>
        <taxon>Bacillales</taxon>
        <taxon>Listeriaceae</taxon>
        <taxon>Listeria</taxon>
    </lineage>
</organism>
<evidence type="ECO:0000313" key="2">
    <source>
        <dbReference type="Proteomes" id="UP000254879"/>
    </source>
</evidence>
<sequence>MNFEHMIGRDTEKGIIITDPKEELKHATSHKSNHIRKKM</sequence>
<accession>A0A378MGV4</accession>
<gene>
    <name evidence="1" type="ORF">NCTC10815_02891</name>
</gene>
<dbReference type="Proteomes" id="UP000254879">
    <property type="component" value="Unassembled WGS sequence"/>
</dbReference>
<name>A0A378MGV4_LISGR</name>
<dbReference type="AlphaFoldDB" id="A0A378MGV4"/>
<proteinExistence type="predicted"/>
<evidence type="ECO:0000313" key="1">
    <source>
        <dbReference type="EMBL" id="STY45511.1"/>
    </source>
</evidence>
<protein>
    <submittedName>
        <fullName evidence="1">Uncharacterized protein</fullName>
    </submittedName>
</protein>
<reference evidence="1 2" key="1">
    <citation type="submission" date="2018-06" db="EMBL/GenBank/DDBJ databases">
        <authorList>
            <consortium name="Pathogen Informatics"/>
            <person name="Doyle S."/>
        </authorList>
    </citation>
    <scope>NUCLEOTIDE SEQUENCE [LARGE SCALE GENOMIC DNA]</scope>
    <source>
        <strain evidence="2">NCTC 10815</strain>
    </source>
</reference>